<evidence type="ECO:0000313" key="2">
    <source>
        <dbReference type="EMBL" id="KAK0479474.1"/>
    </source>
</evidence>
<evidence type="ECO:0000313" key="3">
    <source>
        <dbReference type="Proteomes" id="UP001175228"/>
    </source>
</evidence>
<comment type="caution">
    <text evidence="2">The sequence shown here is derived from an EMBL/GenBank/DDBJ whole genome shotgun (WGS) entry which is preliminary data.</text>
</comment>
<evidence type="ECO:0000256" key="1">
    <source>
        <dbReference type="SAM" id="MobiDB-lite"/>
    </source>
</evidence>
<name>A0AA39UEQ3_9AGAR</name>
<accession>A0AA39UEQ3</accession>
<dbReference type="Proteomes" id="UP001175228">
    <property type="component" value="Unassembled WGS sequence"/>
</dbReference>
<protein>
    <submittedName>
        <fullName evidence="2">Uncharacterized protein</fullName>
    </submittedName>
</protein>
<organism evidence="2 3">
    <name type="scientific">Armillaria luteobubalina</name>
    <dbReference type="NCBI Taxonomy" id="153913"/>
    <lineage>
        <taxon>Eukaryota</taxon>
        <taxon>Fungi</taxon>
        <taxon>Dikarya</taxon>
        <taxon>Basidiomycota</taxon>
        <taxon>Agaricomycotina</taxon>
        <taxon>Agaricomycetes</taxon>
        <taxon>Agaricomycetidae</taxon>
        <taxon>Agaricales</taxon>
        <taxon>Marasmiineae</taxon>
        <taxon>Physalacriaceae</taxon>
        <taxon>Armillaria</taxon>
    </lineage>
</organism>
<feature type="compositionally biased region" description="Acidic residues" evidence="1">
    <location>
        <begin position="153"/>
        <end position="162"/>
    </location>
</feature>
<keyword evidence="3" id="KW-1185">Reference proteome</keyword>
<dbReference type="AlphaFoldDB" id="A0AA39UEQ3"/>
<dbReference type="EMBL" id="JAUEPU010000087">
    <property type="protein sequence ID" value="KAK0479474.1"/>
    <property type="molecule type" value="Genomic_DNA"/>
</dbReference>
<gene>
    <name evidence="2" type="ORF">EDD18DRAFT_1113822</name>
</gene>
<proteinExistence type="predicted"/>
<reference evidence="2" key="1">
    <citation type="submission" date="2023-06" db="EMBL/GenBank/DDBJ databases">
        <authorList>
            <consortium name="Lawrence Berkeley National Laboratory"/>
            <person name="Ahrendt S."/>
            <person name="Sahu N."/>
            <person name="Indic B."/>
            <person name="Wong-Bajracharya J."/>
            <person name="Merenyi Z."/>
            <person name="Ke H.-M."/>
            <person name="Monk M."/>
            <person name="Kocsube S."/>
            <person name="Drula E."/>
            <person name="Lipzen A."/>
            <person name="Balint B."/>
            <person name="Henrissat B."/>
            <person name="Andreopoulos B."/>
            <person name="Martin F.M."/>
            <person name="Harder C.B."/>
            <person name="Rigling D."/>
            <person name="Ford K.L."/>
            <person name="Foster G.D."/>
            <person name="Pangilinan J."/>
            <person name="Papanicolaou A."/>
            <person name="Barry K."/>
            <person name="LaButti K."/>
            <person name="Viragh M."/>
            <person name="Koriabine M."/>
            <person name="Yan M."/>
            <person name="Riley R."/>
            <person name="Champramary S."/>
            <person name="Plett K.L."/>
            <person name="Tsai I.J."/>
            <person name="Slot J."/>
            <person name="Sipos G."/>
            <person name="Plett J."/>
            <person name="Nagy L.G."/>
            <person name="Grigoriev I.V."/>
        </authorList>
    </citation>
    <scope>NUCLEOTIDE SEQUENCE</scope>
    <source>
        <strain evidence="2">HWK02</strain>
    </source>
</reference>
<feature type="region of interest" description="Disordered" evidence="1">
    <location>
        <begin position="148"/>
        <end position="173"/>
    </location>
</feature>
<sequence length="173" mass="18541">MSSGHAATKQAVKGGLGEPIPVDVVEVADPALMLLGLLVPDKDYGDFVGWLNLVMHASMLACNAEPFALALASALVNKARQVFVPHPALVKDLRTQFAQVLDEAACIADYQGKVPTALHHQHADNIEQLLGLFELGVREWKDLANAGDKDFEAEVEDEEENEGGPSGSQEEAD</sequence>